<dbReference type="InterPro" id="IPR051906">
    <property type="entry name" value="TolC-like"/>
</dbReference>
<keyword evidence="7" id="KW-0998">Cell outer membrane</keyword>
<keyword evidence="5" id="KW-0812">Transmembrane</keyword>
<comment type="similarity">
    <text evidence="2">Belongs to the outer membrane factor (OMF) (TC 1.B.17) family.</text>
</comment>
<evidence type="ECO:0000256" key="2">
    <source>
        <dbReference type="ARBA" id="ARBA00007613"/>
    </source>
</evidence>
<evidence type="ECO:0000313" key="8">
    <source>
        <dbReference type="EMBL" id="NLS14424.1"/>
    </source>
</evidence>
<keyword evidence="3" id="KW-0813">Transport</keyword>
<evidence type="ECO:0000313" key="9">
    <source>
        <dbReference type="Proteomes" id="UP000535589"/>
    </source>
</evidence>
<dbReference type="GO" id="GO:0015288">
    <property type="term" value="F:porin activity"/>
    <property type="evidence" value="ECO:0007669"/>
    <property type="project" value="TreeGrafter"/>
</dbReference>
<dbReference type="EMBL" id="JABAIK010000020">
    <property type="protein sequence ID" value="NLS14424.1"/>
    <property type="molecule type" value="Genomic_DNA"/>
</dbReference>
<proteinExistence type="inferred from homology"/>
<dbReference type="GO" id="GO:0009279">
    <property type="term" value="C:cell outer membrane"/>
    <property type="evidence" value="ECO:0007669"/>
    <property type="project" value="UniProtKB-SubCell"/>
</dbReference>
<keyword evidence="9" id="KW-1185">Reference proteome</keyword>
<dbReference type="RefSeq" id="WP_168837519.1">
    <property type="nucleotide sequence ID" value="NZ_JABAIK010000020.1"/>
</dbReference>
<dbReference type="GO" id="GO:1990281">
    <property type="term" value="C:efflux pump complex"/>
    <property type="evidence" value="ECO:0007669"/>
    <property type="project" value="TreeGrafter"/>
</dbReference>
<evidence type="ECO:0000256" key="5">
    <source>
        <dbReference type="ARBA" id="ARBA00022692"/>
    </source>
</evidence>
<comment type="subcellular location">
    <subcellularLocation>
        <location evidence="1">Cell outer membrane</location>
    </subcellularLocation>
</comment>
<reference evidence="8 9" key="1">
    <citation type="submission" date="2020-04" db="EMBL/GenBank/DDBJ databases">
        <title>Vibrio sp. SM6, a novel species isolated from seawater.</title>
        <authorList>
            <person name="Wang X."/>
        </authorList>
    </citation>
    <scope>NUCLEOTIDE SEQUENCE [LARGE SCALE GENOMIC DNA]</scope>
    <source>
        <strain evidence="8 9">SM6</strain>
    </source>
</reference>
<dbReference type="PANTHER" id="PTHR30026:SF20">
    <property type="entry name" value="OUTER MEMBRANE PROTEIN TOLC"/>
    <property type="match status" value="1"/>
</dbReference>
<evidence type="ECO:0000256" key="1">
    <source>
        <dbReference type="ARBA" id="ARBA00004442"/>
    </source>
</evidence>
<keyword evidence="4" id="KW-1134">Transmembrane beta strand</keyword>
<dbReference type="Gene3D" id="1.20.1600.10">
    <property type="entry name" value="Outer membrane efflux proteins (OEP)"/>
    <property type="match status" value="1"/>
</dbReference>
<dbReference type="AlphaFoldDB" id="A0A7X8YI75"/>
<dbReference type="Proteomes" id="UP000535589">
    <property type="component" value="Unassembled WGS sequence"/>
</dbReference>
<dbReference type="GO" id="GO:0015562">
    <property type="term" value="F:efflux transmembrane transporter activity"/>
    <property type="evidence" value="ECO:0007669"/>
    <property type="project" value="InterPro"/>
</dbReference>
<evidence type="ECO:0000256" key="7">
    <source>
        <dbReference type="ARBA" id="ARBA00023237"/>
    </source>
</evidence>
<organism evidence="8 9">
    <name type="scientific">Vibrio agarilyticus</name>
    <dbReference type="NCBI Taxonomy" id="2726741"/>
    <lineage>
        <taxon>Bacteria</taxon>
        <taxon>Pseudomonadati</taxon>
        <taxon>Pseudomonadota</taxon>
        <taxon>Gammaproteobacteria</taxon>
        <taxon>Vibrionales</taxon>
        <taxon>Vibrionaceae</taxon>
        <taxon>Vibrio</taxon>
    </lineage>
</organism>
<name>A0A7X8YI75_9VIBR</name>
<dbReference type="PANTHER" id="PTHR30026">
    <property type="entry name" value="OUTER MEMBRANE PROTEIN TOLC"/>
    <property type="match status" value="1"/>
</dbReference>
<dbReference type="Pfam" id="PF02321">
    <property type="entry name" value="OEP"/>
    <property type="match status" value="2"/>
</dbReference>
<evidence type="ECO:0000256" key="4">
    <source>
        <dbReference type="ARBA" id="ARBA00022452"/>
    </source>
</evidence>
<evidence type="ECO:0000256" key="3">
    <source>
        <dbReference type="ARBA" id="ARBA00022448"/>
    </source>
</evidence>
<sequence>MPQLKDLINHARTFKTMRHLASCAALVFLGTLAPFYINATSLPEAVELGLQHNLALKVEQKILLEANDAIGIDRAPLLPSLYGHANTTWNDDEYFYNGEPNNRAQYNSHGYGLSFRQALIDFGHYYRYRQAKLSFSIAEMRYQQVEQETIATTAMLYFDYLKMSADIENHQMELNSSIAREKHMARNIELGNKAKNDIYEVIAQKESIRTRLRQGQTERAIVLDELINHIQFPITPSFDIKTKAKLAPLDNYEQKQVRETALKFNNALLISQRNVKLSRQVLKQDRAAFYPTLDVTAQYQHSDSNNYDINIPYETGESHSTKVALNLRLPLLDGGRDYYRYQQSKTAIERFELSHEQTLMSTTQDVNTAMLNLNNLADNINSYRRILQANQAAYRGIQRAYELGTRTITDVLTAENRVFRSQRDFQNARYDYVNEAIQLEKLSGTLSLDSIYAIQPLMVAVTSRPHPLNNPLSVPANTENGVANED</sequence>
<evidence type="ECO:0000256" key="6">
    <source>
        <dbReference type="ARBA" id="ARBA00023136"/>
    </source>
</evidence>
<gene>
    <name evidence="8" type="ORF">HGP28_16210</name>
</gene>
<dbReference type="SUPFAM" id="SSF56954">
    <property type="entry name" value="Outer membrane efflux proteins (OEP)"/>
    <property type="match status" value="1"/>
</dbReference>
<dbReference type="InterPro" id="IPR003423">
    <property type="entry name" value="OMP_efflux"/>
</dbReference>
<keyword evidence="6" id="KW-0472">Membrane</keyword>
<comment type="caution">
    <text evidence="8">The sequence shown here is derived from an EMBL/GenBank/DDBJ whole genome shotgun (WGS) entry which is preliminary data.</text>
</comment>
<accession>A0A7X8YI75</accession>
<protein>
    <submittedName>
        <fullName evidence="8">TolC family protein</fullName>
    </submittedName>
</protein>